<evidence type="ECO:0000313" key="3">
    <source>
        <dbReference type="Proteomes" id="UP001303889"/>
    </source>
</evidence>
<gene>
    <name evidence="2" type="ORF">C8A05DRAFT_20352</name>
</gene>
<organism evidence="2 3">
    <name type="scientific">Staphylotrichum tortipilum</name>
    <dbReference type="NCBI Taxonomy" id="2831512"/>
    <lineage>
        <taxon>Eukaryota</taxon>
        <taxon>Fungi</taxon>
        <taxon>Dikarya</taxon>
        <taxon>Ascomycota</taxon>
        <taxon>Pezizomycotina</taxon>
        <taxon>Sordariomycetes</taxon>
        <taxon>Sordariomycetidae</taxon>
        <taxon>Sordariales</taxon>
        <taxon>Chaetomiaceae</taxon>
        <taxon>Staphylotrichum</taxon>
    </lineage>
</organism>
<evidence type="ECO:0000256" key="1">
    <source>
        <dbReference type="SAM" id="MobiDB-lite"/>
    </source>
</evidence>
<dbReference type="AlphaFoldDB" id="A0AAN6RN81"/>
<sequence>GSSVSSADVISHCRAQKLSKVAAHLLNLPPVRDLSLSRTKAGGYREIVWSQTGNVEAAPMFITGEEPDEPCHHCSRGNGPFSIIPCIQPLPRCGLSYVAGGLVAAVPQPPADRAPLLQLSLLPEREDSPKKSRQHGETQPAAHRQSVLCPHTPNPQTGRTHRHPYRHWCIPVC</sequence>
<protein>
    <submittedName>
        <fullName evidence="2">Uncharacterized protein</fullName>
    </submittedName>
</protein>
<proteinExistence type="predicted"/>
<evidence type="ECO:0000313" key="2">
    <source>
        <dbReference type="EMBL" id="KAK3896734.1"/>
    </source>
</evidence>
<reference evidence="2" key="1">
    <citation type="journal article" date="2023" name="Mol. Phylogenet. Evol.">
        <title>Genome-scale phylogeny and comparative genomics of the fungal order Sordariales.</title>
        <authorList>
            <person name="Hensen N."/>
            <person name="Bonometti L."/>
            <person name="Westerberg I."/>
            <person name="Brannstrom I.O."/>
            <person name="Guillou S."/>
            <person name="Cros-Aarteil S."/>
            <person name="Calhoun S."/>
            <person name="Haridas S."/>
            <person name="Kuo A."/>
            <person name="Mondo S."/>
            <person name="Pangilinan J."/>
            <person name="Riley R."/>
            <person name="LaButti K."/>
            <person name="Andreopoulos B."/>
            <person name="Lipzen A."/>
            <person name="Chen C."/>
            <person name="Yan M."/>
            <person name="Daum C."/>
            <person name="Ng V."/>
            <person name="Clum A."/>
            <person name="Steindorff A."/>
            <person name="Ohm R.A."/>
            <person name="Martin F."/>
            <person name="Silar P."/>
            <person name="Natvig D.O."/>
            <person name="Lalanne C."/>
            <person name="Gautier V."/>
            <person name="Ament-Velasquez S.L."/>
            <person name="Kruys A."/>
            <person name="Hutchinson M.I."/>
            <person name="Powell A.J."/>
            <person name="Barry K."/>
            <person name="Miller A.N."/>
            <person name="Grigoriev I.V."/>
            <person name="Debuchy R."/>
            <person name="Gladieux P."/>
            <person name="Hiltunen Thoren M."/>
            <person name="Johannesson H."/>
        </authorList>
    </citation>
    <scope>NUCLEOTIDE SEQUENCE</scope>
    <source>
        <strain evidence="2">CBS 103.79</strain>
    </source>
</reference>
<reference evidence="2" key="2">
    <citation type="submission" date="2023-05" db="EMBL/GenBank/DDBJ databases">
        <authorList>
            <consortium name="Lawrence Berkeley National Laboratory"/>
            <person name="Steindorff A."/>
            <person name="Hensen N."/>
            <person name="Bonometti L."/>
            <person name="Westerberg I."/>
            <person name="Brannstrom I.O."/>
            <person name="Guillou S."/>
            <person name="Cros-Aarteil S."/>
            <person name="Calhoun S."/>
            <person name="Haridas S."/>
            <person name="Kuo A."/>
            <person name="Mondo S."/>
            <person name="Pangilinan J."/>
            <person name="Riley R."/>
            <person name="Labutti K."/>
            <person name="Andreopoulos B."/>
            <person name="Lipzen A."/>
            <person name="Chen C."/>
            <person name="Yanf M."/>
            <person name="Daum C."/>
            <person name="Ng V."/>
            <person name="Clum A."/>
            <person name="Ohm R."/>
            <person name="Martin F."/>
            <person name="Silar P."/>
            <person name="Natvig D."/>
            <person name="Lalanne C."/>
            <person name="Gautier V."/>
            <person name="Ament-Velasquez S.L."/>
            <person name="Kruys A."/>
            <person name="Hutchinson M.I."/>
            <person name="Powell A.J."/>
            <person name="Barry K."/>
            <person name="Miller A.N."/>
            <person name="Grigoriev I.V."/>
            <person name="Debuchy R."/>
            <person name="Gladieux P."/>
            <person name="Thoren M.H."/>
            <person name="Johannesson H."/>
        </authorList>
    </citation>
    <scope>NUCLEOTIDE SEQUENCE</scope>
    <source>
        <strain evidence="2">CBS 103.79</strain>
    </source>
</reference>
<feature type="non-terminal residue" evidence="2">
    <location>
        <position position="1"/>
    </location>
</feature>
<feature type="compositionally biased region" description="Basic and acidic residues" evidence="1">
    <location>
        <begin position="126"/>
        <end position="136"/>
    </location>
</feature>
<keyword evidence="3" id="KW-1185">Reference proteome</keyword>
<comment type="caution">
    <text evidence="2">The sequence shown here is derived from an EMBL/GenBank/DDBJ whole genome shotgun (WGS) entry which is preliminary data.</text>
</comment>
<feature type="region of interest" description="Disordered" evidence="1">
    <location>
        <begin position="126"/>
        <end position="161"/>
    </location>
</feature>
<dbReference type="Proteomes" id="UP001303889">
    <property type="component" value="Unassembled WGS sequence"/>
</dbReference>
<accession>A0AAN6RN81</accession>
<name>A0AAN6RN81_9PEZI</name>
<dbReference type="InterPro" id="IPR022190">
    <property type="entry name" value="DUF3716"/>
</dbReference>
<dbReference type="Pfam" id="PF12511">
    <property type="entry name" value="DUF3716"/>
    <property type="match status" value="1"/>
</dbReference>
<dbReference type="EMBL" id="MU856426">
    <property type="protein sequence ID" value="KAK3896734.1"/>
    <property type="molecule type" value="Genomic_DNA"/>
</dbReference>